<accession>E2C4Q1</accession>
<evidence type="ECO:0000313" key="3">
    <source>
        <dbReference type="Proteomes" id="UP000008237"/>
    </source>
</evidence>
<dbReference type="Proteomes" id="UP000008237">
    <property type="component" value="Unassembled WGS sequence"/>
</dbReference>
<feature type="region of interest" description="Disordered" evidence="1">
    <location>
        <begin position="84"/>
        <end position="107"/>
    </location>
</feature>
<evidence type="ECO:0000256" key="1">
    <source>
        <dbReference type="SAM" id="MobiDB-lite"/>
    </source>
</evidence>
<organism evidence="3">
    <name type="scientific">Harpegnathos saltator</name>
    <name type="common">Jerdon's jumping ant</name>
    <dbReference type="NCBI Taxonomy" id="610380"/>
    <lineage>
        <taxon>Eukaryota</taxon>
        <taxon>Metazoa</taxon>
        <taxon>Ecdysozoa</taxon>
        <taxon>Arthropoda</taxon>
        <taxon>Hexapoda</taxon>
        <taxon>Insecta</taxon>
        <taxon>Pterygota</taxon>
        <taxon>Neoptera</taxon>
        <taxon>Endopterygota</taxon>
        <taxon>Hymenoptera</taxon>
        <taxon>Apocrita</taxon>
        <taxon>Aculeata</taxon>
        <taxon>Formicoidea</taxon>
        <taxon>Formicidae</taxon>
        <taxon>Ponerinae</taxon>
        <taxon>Ponerini</taxon>
        <taxon>Harpegnathos</taxon>
    </lineage>
</organism>
<proteinExistence type="predicted"/>
<feature type="compositionally biased region" description="Basic and acidic residues" evidence="1">
    <location>
        <begin position="1"/>
        <end position="12"/>
    </location>
</feature>
<keyword evidence="3" id="KW-1185">Reference proteome</keyword>
<name>E2C4Q1_HARSA</name>
<gene>
    <name evidence="2" type="ORF">EAI_15974</name>
</gene>
<dbReference type="InParanoid" id="E2C4Q1"/>
<dbReference type="EMBL" id="GL452562">
    <property type="protein sequence ID" value="EFN77078.1"/>
    <property type="molecule type" value="Genomic_DNA"/>
</dbReference>
<dbReference type="AlphaFoldDB" id="E2C4Q1"/>
<protein>
    <submittedName>
        <fullName evidence="2">Uncharacterized protein</fullName>
    </submittedName>
</protein>
<feature type="region of interest" description="Disordered" evidence="1">
    <location>
        <begin position="1"/>
        <end position="50"/>
    </location>
</feature>
<sequence length="129" mass="14738">MMRKVTKDEPNRRPNRPRRRRFESNQFSSVPNVEVDEEVNEETSASAKKLKASAEDVIVNPIMNDLELQIGPECKKCADTYDKNRVKRQDQRSQDASKEARTAQKEENAAQLDVFIEEEGLLYGPGIAD</sequence>
<reference evidence="2 3" key="1">
    <citation type="journal article" date="2010" name="Science">
        <title>Genomic comparison of the ants Camponotus floridanus and Harpegnathos saltator.</title>
        <authorList>
            <person name="Bonasio R."/>
            <person name="Zhang G."/>
            <person name="Ye C."/>
            <person name="Mutti N.S."/>
            <person name="Fang X."/>
            <person name="Qin N."/>
            <person name="Donahue G."/>
            <person name="Yang P."/>
            <person name="Li Q."/>
            <person name="Li C."/>
            <person name="Zhang P."/>
            <person name="Huang Z."/>
            <person name="Berger S.L."/>
            <person name="Reinberg D."/>
            <person name="Wang J."/>
            <person name="Liebig J."/>
        </authorList>
    </citation>
    <scope>NUCLEOTIDE SEQUENCE [LARGE SCALE GENOMIC DNA]</scope>
    <source>
        <strain evidence="2 3">R22 G/1</strain>
    </source>
</reference>
<evidence type="ECO:0000313" key="2">
    <source>
        <dbReference type="EMBL" id="EFN77078.1"/>
    </source>
</evidence>